<dbReference type="EMBL" id="CABPRZ010000023">
    <property type="protein sequence ID" value="VVE45883.1"/>
    <property type="molecule type" value="Genomic_DNA"/>
</dbReference>
<dbReference type="PANTHER" id="PTHR45753">
    <property type="entry name" value="ORNITHINE CARBAMOYLTRANSFERASE, MITOCHONDRIAL"/>
    <property type="match status" value="1"/>
</dbReference>
<evidence type="ECO:0000313" key="6">
    <source>
        <dbReference type="EMBL" id="VVE45883.1"/>
    </source>
</evidence>
<evidence type="ECO:0000313" key="7">
    <source>
        <dbReference type="Proteomes" id="UP000414233"/>
    </source>
</evidence>
<protein>
    <submittedName>
        <fullName evidence="6">Aspartate/ornithine carbamoyltransferase, Asp/Orn-binding region</fullName>
    </submittedName>
</protein>
<feature type="domain" description="Aspartate/ornithine carbamoyltransferase Asp/Orn-binding" evidence="4">
    <location>
        <begin position="197"/>
        <end position="347"/>
    </location>
</feature>
<dbReference type="GO" id="GO:0042450">
    <property type="term" value="P:L-arginine biosynthetic process via ornithine"/>
    <property type="evidence" value="ECO:0007669"/>
    <property type="project" value="TreeGrafter"/>
</dbReference>
<dbReference type="Gene3D" id="3.40.50.1370">
    <property type="entry name" value="Aspartate/ornithine carbamoyltransferase"/>
    <property type="match status" value="2"/>
</dbReference>
<evidence type="ECO:0000256" key="2">
    <source>
        <dbReference type="ARBA" id="ARBA00022679"/>
    </source>
</evidence>
<dbReference type="InterPro" id="IPR006131">
    <property type="entry name" value="Asp_carbamoyltransf_Asp/Orn-bd"/>
</dbReference>
<comment type="function">
    <text evidence="1">Reversibly catalyzes the transfer of the carbamoyl group from carbamoyl phosphate (CP) to the N(epsilon) atom of ornithine (ORN) to produce L-citrulline.</text>
</comment>
<dbReference type="GO" id="GO:0019240">
    <property type="term" value="P:citrulline biosynthetic process"/>
    <property type="evidence" value="ECO:0007669"/>
    <property type="project" value="TreeGrafter"/>
</dbReference>
<dbReference type="GO" id="GO:0004585">
    <property type="term" value="F:ornithine carbamoyltransferase activity"/>
    <property type="evidence" value="ECO:0007669"/>
    <property type="project" value="TreeGrafter"/>
</dbReference>
<comment type="similarity">
    <text evidence="3">Belongs to the aspartate/ornithine carbamoyltransferase superfamily.</text>
</comment>
<dbReference type="PRINTS" id="PR00101">
    <property type="entry name" value="ATCASE"/>
</dbReference>
<keyword evidence="2 3" id="KW-0808">Transferase</keyword>
<dbReference type="Proteomes" id="UP000414233">
    <property type="component" value="Unassembled WGS sequence"/>
</dbReference>
<dbReference type="RefSeq" id="WP_150699094.1">
    <property type="nucleotide sequence ID" value="NZ_CABPRZ010000023.1"/>
</dbReference>
<dbReference type="InterPro" id="IPR006130">
    <property type="entry name" value="Asp/Orn_carbamoylTrfase"/>
</dbReference>
<feature type="domain" description="Aspartate/ornithine carbamoyltransferase carbamoyl-P binding" evidence="5">
    <location>
        <begin position="25"/>
        <end position="171"/>
    </location>
</feature>
<organism evidence="6 7">
    <name type="scientific">Pandoraea terrae</name>
    <dbReference type="NCBI Taxonomy" id="1537710"/>
    <lineage>
        <taxon>Bacteria</taxon>
        <taxon>Pseudomonadati</taxon>
        <taxon>Pseudomonadota</taxon>
        <taxon>Betaproteobacteria</taxon>
        <taxon>Burkholderiales</taxon>
        <taxon>Burkholderiaceae</taxon>
        <taxon>Pandoraea</taxon>
    </lineage>
</organism>
<evidence type="ECO:0000259" key="5">
    <source>
        <dbReference type="Pfam" id="PF02729"/>
    </source>
</evidence>
<proteinExistence type="inferred from homology"/>
<dbReference type="AlphaFoldDB" id="A0A5E4YCJ3"/>
<dbReference type="InterPro" id="IPR036901">
    <property type="entry name" value="Asp/Orn_carbamoylTrfase_sf"/>
</dbReference>
<evidence type="ECO:0000256" key="3">
    <source>
        <dbReference type="RuleBase" id="RU003634"/>
    </source>
</evidence>
<evidence type="ECO:0000259" key="4">
    <source>
        <dbReference type="Pfam" id="PF00185"/>
    </source>
</evidence>
<dbReference type="GO" id="GO:0016597">
    <property type="term" value="F:amino acid binding"/>
    <property type="evidence" value="ECO:0007669"/>
    <property type="project" value="InterPro"/>
</dbReference>
<dbReference type="InterPro" id="IPR006132">
    <property type="entry name" value="Asp/Orn_carbamoyltranf_P-bd"/>
</dbReference>
<dbReference type="PRINTS" id="PR00100">
    <property type="entry name" value="AOTCASE"/>
</dbReference>
<dbReference type="PANTHER" id="PTHR45753:SF3">
    <property type="entry name" value="ORNITHINE TRANSCARBAMYLASE, MITOCHONDRIAL"/>
    <property type="match status" value="1"/>
</dbReference>
<dbReference type="Pfam" id="PF02729">
    <property type="entry name" value="OTCace_N"/>
    <property type="match status" value="1"/>
</dbReference>
<dbReference type="OrthoDB" id="9802587at2"/>
<name>A0A5E4YCJ3_9BURK</name>
<sequence>MTHDAGVTSALRDWVAPDIGMDGPNYRALIREALKFKQGYPDRAREVLLGRAIYFLFFNPSLRTRSSFVTGLSKMGGLPIVLDPDGIYTPALPGDEMPYATERISDVARVLSEFGDAIGIRMYGEPAKWVYGHAHRCIEAFAKWSGIPVINMECDRFHPCQALADVMTLTEKLGSLNARRLCISWAYSGSWHKPVAVPQSLLLAAAKCGMDITVSHPRGFELDAGVASTAGAFAKESGATLRFVNDFREGINGAEVVYAKSWCSLTCLPKHLGSPVNEARMTDLFEQHRDWCVTDEVMALAAPEAGYMHCLPADRGQEVSDGVLDGPRSWVFAQAGNRLHAQNAIMTKLLNPMCLS</sequence>
<gene>
    <name evidence="6" type="ORF">PTE30175_04303</name>
</gene>
<reference evidence="6 7" key="1">
    <citation type="submission" date="2019-08" db="EMBL/GenBank/DDBJ databases">
        <authorList>
            <person name="Peeters C."/>
        </authorList>
    </citation>
    <scope>NUCLEOTIDE SEQUENCE [LARGE SCALE GENOMIC DNA]</scope>
    <source>
        <strain evidence="6 7">LMG 30175</strain>
    </source>
</reference>
<accession>A0A5E4YCJ3</accession>
<evidence type="ECO:0000256" key="1">
    <source>
        <dbReference type="ARBA" id="ARBA00003822"/>
    </source>
</evidence>
<dbReference type="SUPFAM" id="SSF53671">
    <property type="entry name" value="Aspartate/ornithine carbamoyltransferase"/>
    <property type="match status" value="1"/>
</dbReference>
<keyword evidence="7" id="KW-1185">Reference proteome</keyword>
<dbReference type="Pfam" id="PF00185">
    <property type="entry name" value="OTCace"/>
    <property type="match status" value="1"/>
</dbReference>